<protein>
    <recommendedName>
        <fullName evidence="3">phosphoribosyl-AMP cyclohydrolase</fullName>
        <ecNumber evidence="3">3.5.4.19</ecNumber>
    </recommendedName>
</protein>
<dbReference type="UniPathway" id="UPA00031">
    <property type="reaction ID" value="UER00008"/>
</dbReference>
<sequence length="116" mass="13375">QDYKNNKVLMVAYMNREALEKTVDTGKTHFYSRSRGELWFKGETSGFTQSVKGIYVDCDMDCLLIKVAQKGGACHKGYKSCFYRKVSKETIEIIGKKVFNPKKVYRKSNIKNQISK</sequence>
<dbReference type="AlphaFoldDB" id="X1D8V6"/>
<comment type="catalytic activity">
    <reaction evidence="1">
        <text>1-(5-phospho-beta-D-ribosyl)-5'-AMP + H2O = 1-(5-phospho-beta-D-ribosyl)-5-[(5-phospho-beta-D-ribosylamino)methylideneamino]imidazole-4-carboxamide</text>
        <dbReference type="Rhea" id="RHEA:20049"/>
        <dbReference type="ChEBI" id="CHEBI:15377"/>
        <dbReference type="ChEBI" id="CHEBI:58435"/>
        <dbReference type="ChEBI" id="CHEBI:59457"/>
        <dbReference type="EC" id="3.5.4.19"/>
    </reaction>
</comment>
<evidence type="ECO:0000256" key="3">
    <source>
        <dbReference type="ARBA" id="ARBA00012721"/>
    </source>
</evidence>
<accession>X1D8V6</accession>
<evidence type="ECO:0000256" key="2">
    <source>
        <dbReference type="ARBA" id="ARBA00005169"/>
    </source>
</evidence>
<dbReference type="GO" id="GO:0004636">
    <property type="term" value="F:phosphoribosyl-ATP diphosphatase activity"/>
    <property type="evidence" value="ECO:0007669"/>
    <property type="project" value="UniProtKB-ARBA"/>
</dbReference>
<dbReference type="EC" id="3.5.4.19" evidence="3"/>
<dbReference type="SUPFAM" id="SSF141734">
    <property type="entry name" value="HisI-like"/>
    <property type="match status" value="1"/>
</dbReference>
<comment type="caution">
    <text evidence="8">The sequence shown here is derived from an EMBL/GenBank/DDBJ whole genome shotgun (WGS) entry which is preliminary data.</text>
</comment>
<dbReference type="PANTHER" id="PTHR42945:SF1">
    <property type="entry name" value="HISTIDINE BIOSYNTHESIS BIFUNCTIONAL PROTEIN HIS7"/>
    <property type="match status" value="1"/>
</dbReference>
<dbReference type="FunFam" id="3.10.20.810:FF:000001">
    <property type="entry name" value="Histidine biosynthesis bifunctional protein HisIE"/>
    <property type="match status" value="1"/>
</dbReference>
<evidence type="ECO:0000256" key="6">
    <source>
        <dbReference type="ARBA" id="ARBA00023102"/>
    </source>
</evidence>
<dbReference type="InterPro" id="IPR002496">
    <property type="entry name" value="PRib_AMP_CycHydrolase_dom"/>
</dbReference>
<keyword evidence="5" id="KW-0378">Hydrolase</keyword>
<evidence type="ECO:0000313" key="8">
    <source>
        <dbReference type="EMBL" id="GAH04740.1"/>
    </source>
</evidence>
<evidence type="ECO:0000259" key="7">
    <source>
        <dbReference type="Pfam" id="PF01502"/>
    </source>
</evidence>
<keyword evidence="6" id="KW-0368">Histidine biosynthesis</keyword>
<dbReference type="GO" id="GO:0000105">
    <property type="term" value="P:L-histidine biosynthetic process"/>
    <property type="evidence" value="ECO:0007669"/>
    <property type="project" value="UniProtKB-UniPathway"/>
</dbReference>
<dbReference type="InterPro" id="IPR038019">
    <property type="entry name" value="PRib_AMP_CycHydrolase_sf"/>
</dbReference>
<reference evidence="8" key="1">
    <citation type="journal article" date="2014" name="Front. Microbiol.">
        <title>High frequency of phylogenetically diverse reductive dehalogenase-homologous genes in deep subseafloor sedimentary metagenomes.</title>
        <authorList>
            <person name="Kawai M."/>
            <person name="Futagami T."/>
            <person name="Toyoda A."/>
            <person name="Takaki Y."/>
            <person name="Nishi S."/>
            <person name="Hori S."/>
            <person name="Arai W."/>
            <person name="Tsubouchi T."/>
            <person name="Morono Y."/>
            <person name="Uchiyama I."/>
            <person name="Ito T."/>
            <person name="Fujiyama A."/>
            <person name="Inagaki F."/>
            <person name="Takami H."/>
        </authorList>
    </citation>
    <scope>NUCLEOTIDE SEQUENCE</scope>
    <source>
        <strain evidence="8">Expedition CK06-06</strain>
    </source>
</reference>
<dbReference type="NCBIfam" id="NF000768">
    <property type="entry name" value="PRK00051.1"/>
    <property type="match status" value="1"/>
</dbReference>
<evidence type="ECO:0000256" key="4">
    <source>
        <dbReference type="ARBA" id="ARBA00022605"/>
    </source>
</evidence>
<proteinExistence type="predicted"/>
<dbReference type="PANTHER" id="PTHR42945">
    <property type="entry name" value="HISTIDINE BIOSYNTHESIS BIFUNCTIONAL PROTEIN"/>
    <property type="match status" value="1"/>
</dbReference>
<comment type="pathway">
    <text evidence="2">Amino-acid biosynthesis; L-histidine biosynthesis; L-histidine from 5-phospho-alpha-D-ribose 1-diphosphate: step 3/9.</text>
</comment>
<feature type="domain" description="Phosphoribosyl-AMP cyclohydrolase" evidence="7">
    <location>
        <begin position="10"/>
        <end position="83"/>
    </location>
</feature>
<dbReference type="Gene3D" id="3.10.20.810">
    <property type="entry name" value="Phosphoribosyl-AMP cyclohydrolase"/>
    <property type="match status" value="1"/>
</dbReference>
<feature type="non-terminal residue" evidence="8">
    <location>
        <position position="1"/>
    </location>
</feature>
<dbReference type="EMBL" id="BART01020575">
    <property type="protein sequence ID" value="GAH04740.1"/>
    <property type="molecule type" value="Genomic_DNA"/>
</dbReference>
<keyword evidence="4" id="KW-0028">Amino-acid biosynthesis</keyword>
<dbReference type="Pfam" id="PF01502">
    <property type="entry name" value="PRA-CH"/>
    <property type="match status" value="1"/>
</dbReference>
<organism evidence="8">
    <name type="scientific">marine sediment metagenome</name>
    <dbReference type="NCBI Taxonomy" id="412755"/>
    <lineage>
        <taxon>unclassified sequences</taxon>
        <taxon>metagenomes</taxon>
        <taxon>ecological metagenomes</taxon>
    </lineage>
</organism>
<evidence type="ECO:0000256" key="1">
    <source>
        <dbReference type="ARBA" id="ARBA00000024"/>
    </source>
</evidence>
<evidence type="ECO:0000256" key="5">
    <source>
        <dbReference type="ARBA" id="ARBA00022801"/>
    </source>
</evidence>
<name>X1D8V6_9ZZZZ</name>
<gene>
    <name evidence="8" type="ORF">S01H4_38184</name>
</gene>
<dbReference type="GO" id="GO:0004635">
    <property type="term" value="F:phosphoribosyl-AMP cyclohydrolase activity"/>
    <property type="evidence" value="ECO:0007669"/>
    <property type="project" value="UniProtKB-EC"/>
</dbReference>